<keyword evidence="2" id="KW-0472">Membrane</keyword>
<dbReference type="PANTHER" id="PTHR23346:SF19">
    <property type="entry name" value="PROTEASOME ADAPTER AND SCAFFOLD PROTEIN ECM29"/>
    <property type="match status" value="1"/>
</dbReference>
<dbReference type="SUPFAM" id="SSF48371">
    <property type="entry name" value="ARM repeat"/>
    <property type="match status" value="1"/>
</dbReference>
<dbReference type="AlphaFoldDB" id="A0A2G9RQM2"/>
<feature type="transmembrane region" description="Helical" evidence="2">
    <location>
        <begin position="99"/>
        <end position="123"/>
    </location>
</feature>
<accession>A0A2G9RQM2</accession>
<keyword evidence="4" id="KW-1185">Reference proteome</keyword>
<dbReference type="OrthoDB" id="16066at2759"/>
<dbReference type="GO" id="GO:0005634">
    <property type="term" value="C:nucleus"/>
    <property type="evidence" value="ECO:0007669"/>
    <property type="project" value="TreeGrafter"/>
</dbReference>
<organism evidence="3 4">
    <name type="scientific">Aquarana catesbeiana</name>
    <name type="common">American bullfrog</name>
    <name type="synonym">Rana catesbeiana</name>
    <dbReference type="NCBI Taxonomy" id="8400"/>
    <lineage>
        <taxon>Eukaryota</taxon>
        <taxon>Metazoa</taxon>
        <taxon>Chordata</taxon>
        <taxon>Craniata</taxon>
        <taxon>Vertebrata</taxon>
        <taxon>Euteleostomi</taxon>
        <taxon>Amphibia</taxon>
        <taxon>Batrachia</taxon>
        <taxon>Anura</taxon>
        <taxon>Neobatrachia</taxon>
        <taxon>Ranoidea</taxon>
        <taxon>Ranidae</taxon>
        <taxon>Aquarana</taxon>
    </lineage>
</organism>
<evidence type="ECO:0000256" key="1">
    <source>
        <dbReference type="ARBA" id="ARBA00022737"/>
    </source>
</evidence>
<keyword evidence="2" id="KW-1133">Transmembrane helix</keyword>
<feature type="transmembrane region" description="Helical" evidence="2">
    <location>
        <begin position="12"/>
        <end position="31"/>
    </location>
</feature>
<dbReference type="InterPro" id="IPR016024">
    <property type="entry name" value="ARM-type_fold"/>
</dbReference>
<evidence type="ECO:0000256" key="2">
    <source>
        <dbReference type="SAM" id="Phobius"/>
    </source>
</evidence>
<reference evidence="4" key="1">
    <citation type="journal article" date="2017" name="Nat. Commun.">
        <title>The North American bullfrog draft genome provides insight into hormonal regulation of long noncoding RNA.</title>
        <authorList>
            <person name="Hammond S.A."/>
            <person name="Warren R.L."/>
            <person name="Vandervalk B.P."/>
            <person name="Kucuk E."/>
            <person name="Khan H."/>
            <person name="Gibb E.A."/>
            <person name="Pandoh P."/>
            <person name="Kirk H."/>
            <person name="Zhao Y."/>
            <person name="Jones M."/>
            <person name="Mungall A.J."/>
            <person name="Coope R."/>
            <person name="Pleasance S."/>
            <person name="Moore R.A."/>
            <person name="Holt R.A."/>
            <person name="Round J.M."/>
            <person name="Ohora S."/>
            <person name="Walle B.V."/>
            <person name="Veldhoen N."/>
            <person name="Helbing C.C."/>
            <person name="Birol I."/>
        </authorList>
    </citation>
    <scope>NUCLEOTIDE SEQUENCE [LARGE SCALE GENOMIC DNA]</scope>
</reference>
<keyword evidence="2" id="KW-0812">Transmembrane</keyword>
<keyword evidence="1" id="KW-0677">Repeat</keyword>
<dbReference type="Proteomes" id="UP000228934">
    <property type="component" value="Unassembled WGS sequence"/>
</dbReference>
<dbReference type="GO" id="GO:0005737">
    <property type="term" value="C:cytoplasm"/>
    <property type="evidence" value="ECO:0007669"/>
    <property type="project" value="TreeGrafter"/>
</dbReference>
<dbReference type="GO" id="GO:0060090">
    <property type="term" value="F:molecular adaptor activity"/>
    <property type="evidence" value="ECO:0007669"/>
    <property type="project" value="TreeGrafter"/>
</dbReference>
<name>A0A2G9RQM2_AQUCT</name>
<feature type="transmembrane region" description="Helical" evidence="2">
    <location>
        <begin position="43"/>
        <end position="68"/>
    </location>
</feature>
<protein>
    <submittedName>
        <fullName evidence="3">Uncharacterized protein</fullName>
    </submittedName>
</protein>
<dbReference type="EMBL" id="KV930653">
    <property type="protein sequence ID" value="PIO30202.1"/>
    <property type="molecule type" value="Genomic_DNA"/>
</dbReference>
<dbReference type="PANTHER" id="PTHR23346">
    <property type="entry name" value="TRANSLATIONAL ACTIVATOR GCN1-RELATED"/>
    <property type="match status" value="1"/>
</dbReference>
<sequence length="362" mass="41498">MYCNVSEDIIYYIFLYFYTAPFNFVYHLLFLSPLESGVRSQPLLTLLLSRWITFIRVAAAGNFLYLSYHHHQGSYWWQNYPSFSVEEAEETVQSLPTPIYIISFRFSVSVFLEYVTLLMCSILQEELLKAIGTVVSSCSKQLKEGAHEQPTIDDIIQAVLKECRKENVKYKIVALKCAADTSLETVGAQSPKEEDDPDEKAKELQTEFLLCAFSTLGKAWPRNPATQCCYRFEVCKLMCERLKLSTWKVQHVVLQSMTAYFQGLLILEKEHSDIVALTEILSEACPAIAHSLENKSYSSIRTEALSILELLIKKLEDSKQWESLTVESRHLLIISLSTMEQDSRPDLKDKGLLLKKRLESLN</sequence>
<gene>
    <name evidence="3" type="ORF">AB205_0202450</name>
</gene>
<proteinExistence type="predicted"/>
<evidence type="ECO:0000313" key="3">
    <source>
        <dbReference type="EMBL" id="PIO30202.1"/>
    </source>
</evidence>
<dbReference type="GO" id="GO:0036503">
    <property type="term" value="P:ERAD pathway"/>
    <property type="evidence" value="ECO:0007669"/>
    <property type="project" value="TreeGrafter"/>
</dbReference>
<evidence type="ECO:0000313" key="4">
    <source>
        <dbReference type="Proteomes" id="UP000228934"/>
    </source>
</evidence>